<dbReference type="PIRSF" id="PIRSF008459">
    <property type="entry name" value="UCP008459"/>
    <property type="match status" value="1"/>
</dbReference>
<evidence type="ECO:0000259" key="1">
    <source>
        <dbReference type="Pfam" id="PF13840"/>
    </source>
</evidence>
<dbReference type="InterPro" id="IPR045865">
    <property type="entry name" value="ACT-like_dom_sf"/>
</dbReference>
<dbReference type="InterPro" id="IPR027795">
    <property type="entry name" value="CASTOR_ACT_dom"/>
</dbReference>
<evidence type="ECO:0000313" key="3">
    <source>
        <dbReference type="Proteomes" id="UP000175691"/>
    </source>
</evidence>
<dbReference type="Pfam" id="PF13840">
    <property type="entry name" value="ACT_7"/>
    <property type="match status" value="1"/>
</dbReference>
<comment type="caution">
    <text evidence="2">The sequence shown here is derived from an EMBL/GenBank/DDBJ whole genome shotgun (WGS) entry which is preliminary data.</text>
</comment>
<reference evidence="2 3" key="1">
    <citation type="submission" date="2016-08" db="EMBL/GenBank/DDBJ databases">
        <authorList>
            <person name="Seilhamer J.J."/>
        </authorList>
    </citation>
    <scope>NUCLEOTIDE SEQUENCE [LARGE SCALE GENOMIC DNA]</scope>
    <source>
        <strain evidence="2 3">KCTC 42603</strain>
    </source>
</reference>
<dbReference type="EMBL" id="MDHN01000005">
    <property type="protein sequence ID" value="OFC72351.1"/>
    <property type="molecule type" value="Genomic_DNA"/>
</dbReference>
<dbReference type="AlphaFoldDB" id="A0A1E7ZFR3"/>
<dbReference type="RefSeq" id="WP_070123577.1">
    <property type="nucleotide sequence ID" value="NZ_MDHN01000005.1"/>
</dbReference>
<organism evidence="2 3">
    <name type="scientific">Alteromonas confluentis</name>
    <dbReference type="NCBI Taxonomy" id="1656094"/>
    <lineage>
        <taxon>Bacteria</taxon>
        <taxon>Pseudomonadati</taxon>
        <taxon>Pseudomonadota</taxon>
        <taxon>Gammaproteobacteria</taxon>
        <taxon>Alteromonadales</taxon>
        <taxon>Alteromonadaceae</taxon>
        <taxon>Alteromonas/Salinimonas group</taxon>
        <taxon>Alteromonas</taxon>
    </lineage>
</organism>
<feature type="domain" description="CASTOR ACT" evidence="1">
    <location>
        <begin position="57"/>
        <end position="120"/>
    </location>
</feature>
<evidence type="ECO:0000313" key="2">
    <source>
        <dbReference type="EMBL" id="OFC72351.1"/>
    </source>
</evidence>
<dbReference type="SUPFAM" id="SSF55021">
    <property type="entry name" value="ACT-like"/>
    <property type="match status" value="2"/>
</dbReference>
<accession>A0A1E7ZFR3</accession>
<dbReference type="OrthoDB" id="5615858at2"/>
<dbReference type="PANTHER" id="PTHR31131:SF6">
    <property type="entry name" value="CASTOR ACT DOMAIN-CONTAINING PROTEIN"/>
    <property type="match status" value="1"/>
</dbReference>
<proteinExistence type="predicted"/>
<sequence length="128" mass="13910">MTKQTLAVIKSEFTIHAFDPHSAIPASVLSSDYYFIGKTEDTLSVVVPSSVKLMSLESDEGWRALELLGPLELSMVGIMANLGTVLANAKVSMFIVSTFDTDFFLVKADKLNDAISALSEDGYTIIEQ</sequence>
<gene>
    <name evidence="2" type="ORF">BFC18_03605</name>
</gene>
<dbReference type="InterPro" id="IPR051719">
    <property type="entry name" value="CASTOR_mTORC1"/>
</dbReference>
<protein>
    <submittedName>
        <fullName evidence="2">Amino acid-binding protein</fullName>
    </submittedName>
</protein>
<dbReference type="Gene3D" id="3.30.2130.10">
    <property type="entry name" value="VC0802-like"/>
    <property type="match status" value="1"/>
</dbReference>
<dbReference type="Proteomes" id="UP000175691">
    <property type="component" value="Unassembled WGS sequence"/>
</dbReference>
<dbReference type="InterPro" id="IPR016540">
    <property type="entry name" value="UCP008459"/>
</dbReference>
<dbReference type="STRING" id="1656094.BFC18_03605"/>
<keyword evidence="3" id="KW-1185">Reference proteome</keyword>
<dbReference type="PANTHER" id="PTHR31131">
    <property type="entry name" value="CHROMOSOME 1, WHOLE GENOME SHOTGUN SEQUENCE"/>
    <property type="match status" value="1"/>
</dbReference>
<name>A0A1E7ZFR3_9ALTE</name>